<feature type="non-terminal residue" evidence="1">
    <location>
        <position position="1"/>
    </location>
</feature>
<sequence>VDKTKLTFTNLPEYAKIIPKGVHGYANLNSLTNEGKTKLEILNISDENLEGELDLSDFINLKELNCSNNKLISLNLIPCTNLEELVLANNNFTGSLDYLSNLQQLKRLDISDTNINEVNLDKLPKSLENIEYSAYQRLNCQLTYIVPELRRYEHEDIKNLTGPEVIEKFIRQQQLKEGTDGGFSQIYKAECREIKKYDKDYSENVVLKSLNNSQNITLEFLTEIANTKLVRGGLLININYMAKKIEITFGPLEHPYRCANCLSRLGPGGANTPQTIYLVIWSIDTTSIVGDKRLDYFPSLPGKMTLFPNEDSQEKKFCQLFDQEIFKTAEEYQKAEDKLTLIQLREELEKGVGEIDNNLIEEKPKLTSQL</sequence>
<feature type="non-terminal residue" evidence="1">
    <location>
        <position position="370"/>
    </location>
</feature>
<comment type="caution">
    <text evidence="1">The sequence shown here is derived from an EMBL/GenBank/DDBJ whole genome shotgun (WGS) entry which is preliminary data.</text>
</comment>
<protein>
    <submittedName>
        <fullName evidence="1">36278_t:CDS:1</fullName>
    </submittedName>
</protein>
<name>A0ACA9QS55_9GLOM</name>
<evidence type="ECO:0000313" key="2">
    <source>
        <dbReference type="Proteomes" id="UP000789920"/>
    </source>
</evidence>
<reference evidence="1" key="1">
    <citation type="submission" date="2021-06" db="EMBL/GenBank/DDBJ databases">
        <authorList>
            <person name="Kallberg Y."/>
            <person name="Tangrot J."/>
            <person name="Rosling A."/>
        </authorList>
    </citation>
    <scope>NUCLEOTIDE SEQUENCE</scope>
    <source>
        <strain evidence="1">MA461A</strain>
    </source>
</reference>
<evidence type="ECO:0000313" key="1">
    <source>
        <dbReference type="EMBL" id="CAG8763611.1"/>
    </source>
</evidence>
<keyword evidence="2" id="KW-1185">Reference proteome</keyword>
<accession>A0ACA9QS55</accession>
<gene>
    <name evidence="1" type="ORF">RPERSI_LOCUS15524</name>
</gene>
<dbReference type="EMBL" id="CAJVQC010037357">
    <property type="protein sequence ID" value="CAG8763611.1"/>
    <property type="molecule type" value="Genomic_DNA"/>
</dbReference>
<organism evidence="1 2">
    <name type="scientific">Racocetra persica</name>
    <dbReference type="NCBI Taxonomy" id="160502"/>
    <lineage>
        <taxon>Eukaryota</taxon>
        <taxon>Fungi</taxon>
        <taxon>Fungi incertae sedis</taxon>
        <taxon>Mucoromycota</taxon>
        <taxon>Glomeromycotina</taxon>
        <taxon>Glomeromycetes</taxon>
        <taxon>Diversisporales</taxon>
        <taxon>Gigasporaceae</taxon>
        <taxon>Racocetra</taxon>
    </lineage>
</organism>
<dbReference type="Proteomes" id="UP000789920">
    <property type="component" value="Unassembled WGS sequence"/>
</dbReference>
<proteinExistence type="predicted"/>